<evidence type="ECO:0000256" key="7">
    <source>
        <dbReference type="ARBA" id="ARBA00022801"/>
    </source>
</evidence>
<keyword evidence="17" id="KW-1185">Reference proteome</keyword>
<evidence type="ECO:0000256" key="9">
    <source>
        <dbReference type="ARBA" id="ARBA00022919"/>
    </source>
</evidence>
<evidence type="ECO:0000256" key="13">
    <source>
        <dbReference type="SAM" id="MobiDB-lite"/>
    </source>
</evidence>
<dbReference type="Gene3D" id="3.60.10.10">
    <property type="entry name" value="Endonuclease/exonuclease/phosphatase"/>
    <property type="match status" value="1"/>
</dbReference>
<evidence type="ECO:0000256" key="14">
    <source>
        <dbReference type="SAM" id="Phobius"/>
    </source>
</evidence>
<keyword evidence="5 14" id="KW-0812">Transmembrane</keyword>
<evidence type="ECO:0000256" key="4">
    <source>
        <dbReference type="ARBA" id="ARBA00006335"/>
    </source>
</evidence>
<organism evidence="16 17">
    <name type="scientific">Umbelopsis vinacea</name>
    <dbReference type="NCBI Taxonomy" id="44442"/>
    <lineage>
        <taxon>Eukaryota</taxon>
        <taxon>Fungi</taxon>
        <taxon>Fungi incertae sedis</taxon>
        <taxon>Mucoromycota</taxon>
        <taxon>Mucoromycotina</taxon>
        <taxon>Umbelopsidomycetes</taxon>
        <taxon>Umbelopsidales</taxon>
        <taxon>Umbelopsidaceae</taxon>
        <taxon>Umbelopsis</taxon>
    </lineage>
</organism>
<keyword evidence="6" id="KW-0479">Metal-binding</keyword>
<dbReference type="SUPFAM" id="SSF56219">
    <property type="entry name" value="DNase I-like"/>
    <property type="match status" value="1"/>
</dbReference>
<dbReference type="GO" id="GO:0006665">
    <property type="term" value="P:sphingolipid metabolic process"/>
    <property type="evidence" value="ECO:0007669"/>
    <property type="project" value="UniProtKB-KW"/>
</dbReference>
<dbReference type="InterPro" id="IPR038772">
    <property type="entry name" value="Sph/SMPD2-like"/>
</dbReference>
<dbReference type="InterPro" id="IPR036691">
    <property type="entry name" value="Endo/exonu/phosph_ase_sf"/>
</dbReference>
<evidence type="ECO:0000256" key="3">
    <source>
        <dbReference type="ARBA" id="ARBA00004991"/>
    </source>
</evidence>
<evidence type="ECO:0000256" key="6">
    <source>
        <dbReference type="ARBA" id="ARBA00022723"/>
    </source>
</evidence>
<evidence type="ECO:0000256" key="2">
    <source>
        <dbReference type="ARBA" id="ARBA00004760"/>
    </source>
</evidence>
<name>A0A8H7UQM4_9FUNG</name>
<evidence type="ECO:0000256" key="8">
    <source>
        <dbReference type="ARBA" id="ARBA00022842"/>
    </source>
</evidence>
<keyword evidence="10 14" id="KW-1133">Transmembrane helix</keyword>
<dbReference type="GO" id="GO:0016020">
    <property type="term" value="C:membrane"/>
    <property type="evidence" value="ECO:0007669"/>
    <property type="project" value="UniProtKB-SubCell"/>
</dbReference>
<evidence type="ECO:0000313" key="17">
    <source>
        <dbReference type="Proteomes" id="UP000612746"/>
    </source>
</evidence>
<feature type="compositionally biased region" description="Polar residues" evidence="13">
    <location>
        <begin position="453"/>
        <end position="462"/>
    </location>
</feature>
<gene>
    <name evidence="16" type="ORF">INT44_005060</name>
</gene>
<comment type="caution">
    <text evidence="16">The sequence shown here is derived from an EMBL/GenBank/DDBJ whole genome shotgun (WGS) entry which is preliminary data.</text>
</comment>
<evidence type="ECO:0000256" key="10">
    <source>
        <dbReference type="ARBA" id="ARBA00022989"/>
    </source>
</evidence>
<dbReference type="OrthoDB" id="387657at2759"/>
<dbReference type="GO" id="GO:0046872">
    <property type="term" value="F:metal ion binding"/>
    <property type="evidence" value="ECO:0007669"/>
    <property type="project" value="UniProtKB-KW"/>
</dbReference>
<feature type="transmembrane region" description="Helical" evidence="14">
    <location>
        <begin position="6"/>
        <end position="27"/>
    </location>
</feature>
<proteinExistence type="inferred from homology"/>
<dbReference type="AlphaFoldDB" id="A0A8H7UQM4"/>
<evidence type="ECO:0000256" key="11">
    <source>
        <dbReference type="ARBA" id="ARBA00023098"/>
    </source>
</evidence>
<comment type="pathway">
    <text evidence="2">Lipid metabolism; sphingolipid metabolism.</text>
</comment>
<evidence type="ECO:0000256" key="1">
    <source>
        <dbReference type="ARBA" id="ARBA00004141"/>
    </source>
</evidence>
<evidence type="ECO:0000313" key="16">
    <source>
        <dbReference type="EMBL" id="KAG2187374.1"/>
    </source>
</evidence>
<keyword evidence="11" id="KW-0443">Lipid metabolism</keyword>
<feature type="region of interest" description="Disordered" evidence="13">
    <location>
        <begin position="443"/>
        <end position="462"/>
    </location>
</feature>
<feature type="transmembrane region" description="Helical" evidence="14">
    <location>
        <begin position="380"/>
        <end position="410"/>
    </location>
</feature>
<evidence type="ECO:0000259" key="15">
    <source>
        <dbReference type="Pfam" id="PF03372"/>
    </source>
</evidence>
<evidence type="ECO:0000256" key="5">
    <source>
        <dbReference type="ARBA" id="ARBA00022692"/>
    </source>
</evidence>
<keyword evidence="9" id="KW-0746">Sphingolipid metabolism</keyword>
<reference evidence="16" key="1">
    <citation type="submission" date="2020-12" db="EMBL/GenBank/DDBJ databases">
        <title>Metabolic potential, ecology and presence of endohyphal bacteria is reflected in genomic diversity of Mucoromycotina.</title>
        <authorList>
            <person name="Muszewska A."/>
            <person name="Okrasinska A."/>
            <person name="Steczkiewicz K."/>
            <person name="Drgas O."/>
            <person name="Orlowska M."/>
            <person name="Perlinska-Lenart U."/>
            <person name="Aleksandrzak-Piekarczyk T."/>
            <person name="Szatraj K."/>
            <person name="Zielenkiewicz U."/>
            <person name="Pilsyk S."/>
            <person name="Malc E."/>
            <person name="Mieczkowski P."/>
            <person name="Kruszewska J.S."/>
            <person name="Biernat P."/>
            <person name="Pawlowska J."/>
        </authorList>
    </citation>
    <scope>NUCLEOTIDE SEQUENCE</scope>
    <source>
        <strain evidence="16">WA0000051536</strain>
    </source>
</reference>
<comment type="similarity">
    <text evidence="4">Belongs to the neutral sphingomyelinase family.</text>
</comment>
<feature type="transmembrane region" description="Helical" evidence="14">
    <location>
        <begin position="346"/>
        <end position="368"/>
    </location>
</feature>
<dbReference type="EMBL" id="JAEPRA010000003">
    <property type="protein sequence ID" value="KAG2187374.1"/>
    <property type="molecule type" value="Genomic_DNA"/>
</dbReference>
<keyword evidence="12 14" id="KW-0472">Membrane</keyword>
<dbReference type="Proteomes" id="UP000612746">
    <property type="component" value="Unassembled WGS sequence"/>
</dbReference>
<dbReference type="PANTHER" id="PTHR16320">
    <property type="entry name" value="SPHINGOMYELINASE FAMILY MEMBER"/>
    <property type="match status" value="1"/>
</dbReference>
<dbReference type="Pfam" id="PF03372">
    <property type="entry name" value="Exo_endo_phos"/>
    <property type="match status" value="1"/>
</dbReference>
<protein>
    <recommendedName>
        <fullName evidence="15">Endonuclease/exonuclease/phosphatase domain-containing protein</fullName>
    </recommendedName>
</protein>
<keyword evidence="7" id="KW-0378">Hydrolase</keyword>
<evidence type="ECO:0000256" key="12">
    <source>
        <dbReference type="ARBA" id="ARBA00023136"/>
    </source>
</evidence>
<comment type="subcellular location">
    <subcellularLocation>
        <location evidence="1">Membrane</location>
        <topology evidence="1">Multi-pass membrane protein</topology>
    </subcellularLocation>
</comment>
<comment type="pathway">
    <text evidence="3">Sphingolipid metabolism.</text>
</comment>
<dbReference type="PANTHER" id="PTHR16320:SF24">
    <property type="entry name" value="PHOSPHODIESTERASE, PUTATIVE-RELATED"/>
    <property type="match status" value="1"/>
</dbReference>
<dbReference type="InterPro" id="IPR005135">
    <property type="entry name" value="Endo/exonuclease/phosphatase"/>
</dbReference>
<keyword evidence="8" id="KW-0460">Magnesium</keyword>
<accession>A0A8H7UQM4</accession>
<dbReference type="GO" id="GO:0004767">
    <property type="term" value="F:sphingomyelin phosphodiesterase activity"/>
    <property type="evidence" value="ECO:0007669"/>
    <property type="project" value="InterPro"/>
</dbReference>
<feature type="domain" description="Endonuclease/exonuclease/phosphatase" evidence="15">
    <location>
        <begin position="17"/>
        <end position="294"/>
    </location>
</feature>
<sequence>MYPDSTFTTMSTTLSVLSLNCWGLFMVSKEREFRLHAIADYIASTNYDVVALQELWMWDDFEYIKTVAANKYPNIEIFYSGALGSGLAILSKFPIIEQSYFRYALSGRPLKVFHGDFYVGKGCGSVCIDHPEAGLIDIYTTHLHAGYGRRKEYEGHRITEAWELTKLFRSSAASGRHVIALGDFNAIPSSYPYRLITEHGKMSDSWQEVNGPNIPSSPEIEQLTPEAAIQVLGVTCDSPLNSWSKHFLKKSAHKKYGDRLDYIFYERTPKLQCVQSKVVLTETIPGTEKSYSDHFGVCSTFKISTKVAHEVVSNNSQYTNLTRDTLDGILATLKSDQYHSKRTAKFLLRLLAITLIAIIVLFAIIIALPTSLRMNDHGDIAIILVTIFGQILLIASALIAPVALIVGFVFGHTEQRALLQFIKELETLFRVIKVNHPSDNDLINMTDDDDSSTNLAKRTNST</sequence>